<sequence>MPPLPQPLGFLPPHSVPRSVAELASRAGPLPLCADNGNLDMYGLGIRLAFYIQWYTLIACYLFQRVAEIHTVRLALNCFLSANFLALLIQTGRKVLSPIDTYITLVLYFGFYLSSIPVFMWRLLTRFDPAFDPTRWHLVRISKLDKAFHRVLVVSAAGFQLYFWTTVVPFADLDKCISHGFFLTKMPLDSDTLRTINTAAQVLVGFIYVFSPVVASLISENTHQGDTASTDTAPVIYVTSTAYPEVAFGS</sequence>
<evidence type="ECO:0000256" key="1">
    <source>
        <dbReference type="SAM" id="Phobius"/>
    </source>
</evidence>
<feature type="transmembrane region" description="Helical" evidence="1">
    <location>
        <begin position="74"/>
        <end position="90"/>
    </location>
</feature>
<reference evidence="2" key="2">
    <citation type="submission" date="2023-05" db="EMBL/GenBank/DDBJ databases">
        <authorList>
            <consortium name="Lawrence Berkeley National Laboratory"/>
            <person name="Steindorff A."/>
            <person name="Hensen N."/>
            <person name="Bonometti L."/>
            <person name="Westerberg I."/>
            <person name="Brannstrom I.O."/>
            <person name="Guillou S."/>
            <person name="Cros-Aarteil S."/>
            <person name="Calhoun S."/>
            <person name="Haridas S."/>
            <person name="Kuo A."/>
            <person name="Mondo S."/>
            <person name="Pangilinan J."/>
            <person name="Riley R."/>
            <person name="Labutti K."/>
            <person name="Andreopoulos B."/>
            <person name="Lipzen A."/>
            <person name="Chen C."/>
            <person name="Yanf M."/>
            <person name="Daum C."/>
            <person name="Ng V."/>
            <person name="Clum A."/>
            <person name="Ohm R."/>
            <person name="Martin F."/>
            <person name="Silar P."/>
            <person name="Natvig D."/>
            <person name="Lalanne C."/>
            <person name="Gautier V."/>
            <person name="Ament-Velasquez S.L."/>
            <person name="Kruys A."/>
            <person name="Hutchinson M.I."/>
            <person name="Powell A.J."/>
            <person name="Barry K."/>
            <person name="Miller A.N."/>
            <person name="Grigoriev I.V."/>
            <person name="Debuchy R."/>
            <person name="Gladieux P."/>
            <person name="Thoren M.H."/>
            <person name="Johannesson H."/>
        </authorList>
    </citation>
    <scope>NUCLEOTIDE SEQUENCE</scope>
    <source>
        <strain evidence="2">PSN309</strain>
    </source>
</reference>
<proteinExistence type="predicted"/>
<evidence type="ECO:0000313" key="3">
    <source>
        <dbReference type="Proteomes" id="UP001302126"/>
    </source>
</evidence>
<organism evidence="2 3">
    <name type="scientific">Podospora australis</name>
    <dbReference type="NCBI Taxonomy" id="1536484"/>
    <lineage>
        <taxon>Eukaryota</taxon>
        <taxon>Fungi</taxon>
        <taxon>Dikarya</taxon>
        <taxon>Ascomycota</taxon>
        <taxon>Pezizomycotina</taxon>
        <taxon>Sordariomycetes</taxon>
        <taxon>Sordariomycetidae</taxon>
        <taxon>Sordariales</taxon>
        <taxon>Podosporaceae</taxon>
        <taxon>Podospora</taxon>
    </lineage>
</organism>
<keyword evidence="1" id="KW-0812">Transmembrane</keyword>
<feature type="transmembrane region" description="Helical" evidence="1">
    <location>
        <begin position="198"/>
        <end position="218"/>
    </location>
</feature>
<name>A0AAN6WRX0_9PEZI</name>
<dbReference type="EMBL" id="MU864427">
    <property type="protein sequence ID" value="KAK4186290.1"/>
    <property type="molecule type" value="Genomic_DNA"/>
</dbReference>
<feature type="transmembrane region" description="Helical" evidence="1">
    <location>
        <begin position="102"/>
        <end position="121"/>
    </location>
</feature>
<keyword evidence="3" id="KW-1185">Reference proteome</keyword>
<protein>
    <submittedName>
        <fullName evidence="2">Uncharacterized protein</fullName>
    </submittedName>
</protein>
<comment type="caution">
    <text evidence="2">The sequence shown here is derived from an EMBL/GenBank/DDBJ whole genome shotgun (WGS) entry which is preliminary data.</text>
</comment>
<feature type="transmembrane region" description="Helical" evidence="1">
    <location>
        <begin position="147"/>
        <end position="165"/>
    </location>
</feature>
<keyword evidence="1" id="KW-1133">Transmembrane helix</keyword>
<evidence type="ECO:0000313" key="2">
    <source>
        <dbReference type="EMBL" id="KAK4186290.1"/>
    </source>
</evidence>
<dbReference type="AlphaFoldDB" id="A0AAN6WRX0"/>
<accession>A0AAN6WRX0</accession>
<reference evidence="2" key="1">
    <citation type="journal article" date="2023" name="Mol. Phylogenet. Evol.">
        <title>Genome-scale phylogeny and comparative genomics of the fungal order Sordariales.</title>
        <authorList>
            <person name="Hensen N."/>
            <person name="Bonometti L."/>
            <person name="Westerberg I."/>
            <person name="Brannstrom I.O."/>
            <person name="Guillou S."/>
            <person name="Cros-Aarteil S."/>
            <person name="Calhoun S."/>
            <person name="Haridas S."/>
            <person name="Kuo A."/>
            <person name="Mondo S."/>
            <person name="Pangilinan J."/>
            <person name="Riley R."/>
            <person name="LaButti K."/>
            <person name="Andreopoulos B."/>
            <person name="Lipzen A."/>
            <person name="Chen C."/>
            <person name="Yan M."/>
            <person name="Daum C."/>
            <person name="Ng V."/>
            <person name="Clum A."/>
            <person name="Steindorff A."/>
            <person name="Ohm R.A."/>
            <person name="Martin F."/>
            <person name="Silar P."/>
            <person name="Natvig D.O."/>
            <person name="Lalanne C."/>
            <person name="Gautier V."/>
            <person name="Ament-Velasquez S.L."/>
            <person name="Kruys A."/>
            <person name="Hutchinson M.I."/>
            <person name="Powell A.J."/>
            <person name="Barry K."/>
            <person name="Miller A.N."/>
            <person name="Grigoriev I.V."/>
            <person name="Debuchy R."/>
            <person name="Gladieux P."/>
            <person name="Hiltunen Thoren M."/>
            <person name="Johannesson H."/>
        </authorList>
    </citation>
    <scope>NUCLEOTIDE SEQUENCE</scope>
    <source>
        <strain evidence="2">PSN309</strain>
    </source>
</reference>
<keyword evidence="1" id="KW-0472">Membrane</keyword>
<dbReference type="Proteomes" id="UP001302126">
    <property type="component" value="Unassembled WGS sequence"/>
</dbReference>
<feature type="transmembrane region" description="Helical" evidence="1">
    <location>
        <begin position="44"/>
        <end position="62"/>
    </location>
</feature>
<gene>
    <name evidence="2" type="ORF">QBC35DRAFT_501629</name>
</gene>